<dbReference type="InterPro" id="IPR012368">
    <property type="entry name" value="OxRdtase_Mopterin-bd_su_IorB"/>
</dbReference>
<gene>
    <name evidence="2" type="ORF">NPRO_21810</name>
</gene>
<feature type="domain" description="Aldehyde oxidase/xanthine dehydrogenase a/b hammerhead" evidence="1">
    <location>
        <begin position="210"/>
        <end position="285"/>
    </location>
</feature>
<dbReference type="PANTHER" id="PTHR47495:SF2">
    <property type="entry name" value="ALDEHYDE DEHYDROGENASE"/>
    <property type="match status" value="1"/>
</dbReference>
<dbReference type="Pfam" id="PF02738">
    <property type="entry name" value="MoCoBD_1"/>
    <property type="match status" value="1"/>
</dbReference>
<name>A0A809S699_9BACT</name>
<dbReference type="InterPro" id="IPR008274">
    <property type="entry name" value="AldOxase/xan_DH_MoCoBD1"/>
</dbReference>
<dbReference type="KEGG" id="npy:NPRO_21810"/>
<dbReference type="Gene3D" id="3.90.1170.50">
    <property type="entry name" value="Aldehyde oxidase/xanthine dehydrogenase, a/b hammerhead"/>
    <property type="match status" value="1"/>
</dbReference>
<dbReference type="InterPro" id="IPR000674">
    <property type="entry name" value="Ald_Oxase/Xan_DH_a/b"/>
</dbReference>
<dbReference type="PIRSF" id="PIRSF036389">
    <property type="entry name" value="IOR_B"/>
    <property type="match status" value="1"/>
</dbReference>
<sequence length="687" mass="72654">MSNRLDMTRRGFLKVAGGVGTGLVIGCMMPVRNATAANGKESGAAKFSPNVFVQIDESGIVTITIPKPEIGQGVRTSLAMLVAEELNVDWKNVRIAQAPGDGQKYGSQSVGGSGSVRSLYTPLRQAGAVACLMLKMAAANRFGVSADQCVAENGSVRHGSNGQTFGYGELAAEAAKLSAPAPSEVRLKSPSEFRFIGKPTKRIDNADVVTGKAVYGIDARPEGAKVAVMARPRAFGGRFASYDADAARAVPGVTHVFEVGPNVAVVAQDTWSALKGREALKAQEPSSGGLDSETLRTRFREALTTPPTAPATVAKTVTADYELPYLSHLTMEPQNAVAHVSGDRCEIWAPTQIPDRAREQAARSLSIPVENVTFHVTLAGGGFGRRLSAEAVMEAVQISRQTNEPVQILWTRDDDMRHDNYRPATYHRMTGGVDASGKPVFWAHNLAVPGGGGRGQGGWSNAGIPYAIDAAYQQRVGVSAGVPTGAWRSVDATFLGYVIESFFDELAALGGKDPVELRLQTLRNPRLRRTLELCAERSSWGRRLDPGRGMGVACYSGFGSHCTQIAEVSTTATGKIKVEKVWAVMDCGVAVNPLGIEAQVQGATVDGVSCLFHAGNTLEGGGVKETNFFDFGWCSLAEGFPVDVLAVPDAEGIGGVGEPGYPAAAPSVANAVFMATGKRIRILPHRR</sequence>
<proteinExistence type="predicted"/>
<dbReference type="InterPro" id="IPR037165">
    <property type="entry name" value="AldOxase/xan_DH_Mopterin-bd_sf"/>
</dbReference>
<organism evidence="2 3">
    <name type="scientific">Candidatus Nitrosymbiomonas proteolyticus</name>
    <dbReference type="NCBI Taxonomy" id="2608984"/>
    <lineage>
        <taxon>Bacteria</taxon>
        <taxon>Bacillati</taxon>
        <taxon>Armatimonadota</taxon>
        <taxon>Armatimonadota incertae sedis</taxon>
        <taxon>Candidatus Nitrosymbiomonas</taxon>
    </lineage>
</organism>
<reference evidence="2" key="1">
    <citation type="journal article" name="DNA Res.">
        <title>The physiological potential of anammox bacteria as revealed by their core genome structure.</title>
        <authorList>
            <person name="Okubo T."/>
            <person name="Toyoda A."/>
            <person name="Fukuhara K."/>
            <person name="Uchiyama I."/>
            <person name="Harigaya Y."/>
            <person name="Kuroiwa M."/>
            <person name="Suzuki T."/>
            <person name="Murakami Y."/>
            <person name="Suwa Y."/>
            <person name="Takami H."/>
        </authorList>
    </citation>
    <scope>NUCLEOTIDE SEQUENCE</scope>
    <source>
        <strain evidence="2">317325-2</strain>
    </source>
</reference>
<dbReference type="InterPro" id="IPR052516">
    <property type="entry name" value="N-heterocyclic_Hydroxylase"/>
</dbReference>
<evidence type="ECO:0000313" key="3">
    <source>
        <dbReference type="Proteomes" id="UP000662873"/>
    </source>
</evidence>
<dbReference type="AlphaFoldDB" id="A0A809S699"/>
<dbReference type="PROSITE" id="PS51318">
    <property type="entry name" value="TAT"/>
    <property type="match status" value="1"/>
</dbReference>
<evidence type="ECO:0000259" key="1">
    <source>
        <dbReference type="SMART" id="SM01008"/>
    </source>
</evidence>
<dbReference type="GO" id="GO:0016491">
    <property type="term" value="F:oxidoreductase activity"/>
    <property type="evidence" value="ECO:0007669"/>
    <property type="project" value="InterPro"/>
</dbReference>
<dbReference type="Proteomes" id="UP000662873">
    <property type="component" value="Chromosome"/>
</dbReference>
<dbReference type="SUPFAM" id="SSF54665">
    <property type="entry name" value="CO dehydrogenase molybdoprotein N-domain-like"/>
    <property type="match status" value="1"/>
</dbReference>
<dbReference type="InterPro" id="IPR046867">
    <property type="entry name" value="AldOxase/xan_DH_MoCoBD2"/>
</dbReference>
<dbReference type="SMART" id="SM01008">
    <property type="entry name" value="Ald_Xan_dh_C"/>
    <property type="match status" value="1"/>
</dbReference>
<dbReference type="InterPro" id="IPR006311">
    <property type="entry name" value="TAT_signal"/>
</dbReference>
<dbReference type="PANTHER" id="PTHR47495">
    <property type="entry name" value="ALDEHYDE DEHYDROGENASE"/>
    <property type="match status" value="1"/>
</dbReference>
<dbReference type="Gene3D" id="3.30.365.10">
    <property type="entry name" value="Aldehyde oxidase/xanthine dehydrogenase, molybdopterin binding domain"/>
    <property type="match status" value="4"/>
</dbReference>
<dbReference type="EMBL" id="AP021858">
    <property type="protein sequence ID" value="BBO24586.1"/>
    <property type="molecule type" value="Genomic_DNA"/>
</dbReference>
<protein>
    <submittedName>
        <fullName evidence="2">Acylaldehyde oxidase</fullName>
    </submittedName>
</protein>
<dbReference type="Pfam" id="PF20256">
    <property type="entry name" value="MoCoBD_2"/>
    <property type="match status" value="2"/>
</dbReference>
<dbReference type="PROSITE" id="PS51257">
    <property type="entry name" value="PROKAR_LIPOPROTEIN"/>
    <property type="match status" value="1"/>
</dbReference>
<evidence type="ECO:0000313" key="2">
    <source>
        <dbReference type="EMBL" id="BBO24586.1"/>
    </source>
</evidence>
<accession>A0A809S699</accession>
<dbReference type="SUPFAM" id="SSF56003">
    <property type="entry name" value="Molybdenum cofactor-binding domain"/>
    <property type="match status" value="2"/>
</dbReference>
<dbReference type="InterPro" id="IPR036856">
    <property type="entry name" value="Ald_Oxase/Xan_DH_a/b_sf"/>
</dbReference>